<accession>A0ABV9PF91</accession>
<dbReference type="EMBL" id="JBHSGV010000003">
    <property type="protein sequence ID" value="MFC4747625.1"/>
    <property type="molecule type" value="Genomic_DNA"/>
</dbReference>
<comment type="caution">
    <text evidence="1">The sequence shown here is derived from an EMBL/GenBank/DDBJ whole genome shotgun (WGS) entry which is preliminary data.</text>
</comment>
<evidence type="ECO:0000313" key="1">
    <source>
        <dbReference type="EMBL" id="MFC4747625.1"/>
    </source>
</evidence>
<organism evidence="1 2">
    <name type="scientific">Flavobacterium branchiicola</name>
    <dbReference type="NCBI Taxonomy" id="1114875"/>
    <lineage>
        <taxon>Bacteria</taxon>
        <taxon>Pseudomonadati</taxon>
        <taxon>Bacteroidota</taxon>
        <taxon>Flavobacteriia</taxon>
        <taxon>Flavobacteriales</taxon>
        <taxon>Flavobacteriaceae</taxon>
        <taxon>Flavobacterium</taxon>
    </lineage>
</organism>
<keyword evidence="2" id="KW-1185">Reference proteome</keyword>
<sequence length="345" mass="40446">MFQSKENKPLAIQCLWNSDYEYIGLNIAIVFKKKGSFSAKEIVELEYKNFDSSEAMVIEARKIASQYVDKYGIELYFPSPDNWSRDCPNWWDYKTSPKCEDCKTPIIPTTSVYLPKEVCYPCHLRRETNKSIIEAEPYDQGVQMYLSKNGEYEKIGYCTNFESFPISSFIKHVVESQTSTDKVINVVKLRKLEMLELNDNLKKALVEKLDNYTKPVITEQAKAFTRTHKVEFNGTEYELEYKFNQEHREIFDFINSLERNKKALDDDYSYEIYFKKGITHRDDAILRFINYIKKGKTDLLSINEHYDKILTEIEIAKTVEKLKRIGCIEILENEISITTTGKNIV</sequence>
<proteinExistence type="predicted"/>
<protein>
    <submittedName>
        <fullName evidence="1">Uncharacterized protein</fullName>
    </submittedName>
</protein>
<dbReference type="RefSeq" id="WP_213256992.1">
    <property type="nucleotide sequence ID" value="NZ_JAGYWA010000003.1"/>
</dbReference>
<evidence type="ECO:0000313" key="2">
    <source>
        <dbReference type="Proteomes" id="UP001595935"/>
    </source>
</evidence>
<reference evidence="2" key="1">
    <citation type="journal article" date="2019" name="Int. J. Syst. Evol. Microbiol.">
        <title>The Global Catalogue of Microorganisms (GCM) 10K type strain sequencing project: providing services to taxonomists for standard genome sequencing and annotation.</title>
        <authorList>
            <consortium name="The Broad Institute Genomics Platform"/>
            <consortium name="The Broad Institute Genome Sequencing Center for Infectious Disease"/>
            <person name="Wu L."/>
            <person name="Ma J."/>
        </authorList>
    </citation>
    <scope>NUCLEOTIDE SEQUENCE [LARGE SCALE GENOMIC DNA]</scope>
    <source>
        <strain evidence="2">WYCCWR 13023</strain>
    </source>
</reference>
<name>A0ABV9PF91_9FLAO</name>
<gene>
    <name evidence="1" type="ORF">ACFO5S_09205</name>
</gene>
<dbReference type="Proteomes" id="UP001595935">
    <property type="component" value="Unassembled WGS sequence"/>
</dbReference>